<dbReference type="Proteomes" id="UP000290289">
    <property type="component" value="Chromosome 12"/>
</dbReference>
<comment type="caution">
    <text evidence="1">The sequence shown here is derived from an EMBL/GenBank/DDBJ whole genome shotgun (WGS) entry which is preliminary data.</text>
</comment>
<sequence>MPSHSQSLTPVTRDPRATYDFLSPFRVSSLDPQIPSFARSKLDIWSVGRMVEWRPCKQLHWFYAALPSKSNGFIRVDCYEGLNQMRRDMKSSASKASSSSSNSTRSSNLDFVHPTLKSYSGIRGMAEMADSLWLLNKKIERVAWVGGGWLVGEVEKFLGLSLFI</sequence>
<reference evidence="1 2" key="1">
    <citation type="submission" date="2018-10" db="EMBL/GenBank/DDBJ databases">
        <title>A high-quality apple genome assembly.</title>
        <authorList>
            <person name="Hu J."/>
        </authorList>
    </citation>
    <scope>NUCLEOTIDE SEQUENCE [LARGE SCALE GENOMIC DNA]</scope>
    <source>
        <strain evidence="2">cv. HFTH1</strain>
        <tissue evidence="1">Young leaf</tissue>
    </source>
</reference>
<gene>
    <name evidence="1" type="ORF">DVH24_036548</name>
</gene>
<dbReference type="AlphaFoldDB" id="A0A498IJE9"/>
<protein>
    <submittedName>
        <fullName evidence="1">Uncharacterized protein</fullName>
    </submittedName>
</protein>
<dbReference type="EMBL" id="RDQH01000338">
    <property type="protein sequence ID" value="RXH82207.1"/>
    <property type="molecule type" value="Genomic_DNA"/>
</dbReference>
<name>A0A498IJE9_MALDO</name>
<evidence type="ECO:0000313" key="1">
    <source>
        <dbReference type="EMBL" id="RXH82207.1"/>
    </source>
</evidence>
<evidence type="ECO:0000313" key="2">
    <source>
        <dbReference type="Proteomes" id="UP000290289"/>
    </source>
</evidence>
<organism evidence="1 2">
    <name type="scientific">Malus domestica</name>
    <name type="common">Apple</name>
    <name type="synonym">Pyrus malus</name>
    <dbReference type="NCBI Taxonomy" id="3750"/>
    <lineage>
        <taxon>Eukaryota</taxon>
        <taxon>Viridiplantae</taxon>
        <taxon>Streptophyta</taxon>
        <taxon>Embryophyta</taxon>
        <taxon>Tracheophyta</taxon>
        <taxon>Spermatophyta</taxon>
        <taxon>Magnoliopsida</taxon>
        <taxon>eudicotyledons</taxon>
        <taxon>Gunneridae</taxon>
        <taxon>Pentapetalae</taxon>
        <taxon>rosids</taxon>
        <taxon>fabids</taxon>
        <taxon>Rosales</taxon>
        <taxon>Rosaceae</taxon>
        <taxon>Amygdaloideae</taxon>
        <taxon>Maleae</taxon>
        <taxon>Malus</taxon>
    </lineage>
</organism>
<accession>A0A498IJE9</accession>
<keyword evidence="2" id="KW-1185">Reference proteome</keyword>
<proteinExistence type="predicted"/>